<keyword evidence="1" id="KW-0732">Signal</keyword>
<evidence type="ECO:0000313" key="2">
    <source>
        <dbReference type="EMBL" id="ESZ90694.1"/>
    </source>
</evidence>
<gene>
    <name evidence="2" type="ORF">SBOR_8920</name>
</gene>
<dbReference type="HOGENOM" id="CLU_542011_0_0_1"/>
<dbReference type="EMBL" id="AYSA01000584">
    <property type="protein sequence ID" value="ESZ90694.1"/>
    <property type="molecule type" value="Genomic_DNA"/>
</dbReference>
<evidence type="ECO:0008006" key="4">
    <source>
        <dbReference type="Google" id="ProtNLM"/>
    </source>
</evidence>
<keyword evidence="3" id="KW-1185">Reference proteome</keyword>
<evidence type="ECO:0000256" key="1">
    <source>
        <dbReference type="SAM" id="SignalP"/>
    </source>
</evidence>
<dbReference type="OrthoDB" id="674604at2759"/>
<proteinExistence type="predicted"/>
<dbReference type="STRING" id="1432307.W9C723"/>
<accession>W9C723</accession>
<evidence type="ECO:0000313" key="3">
    <source>
        <dbReference type="Proteomes" id="UP000019487"/>
    </source>
</evidence>
<organism evidence="2 3">
    <name type="scientific">Sclerotinia borealis (strain F-4128)</name>
    <dbReference type="NCBI Taxonomy" id="1432307"/>
    <lineage>
        <taxon>Eukaryota</taxon>
        <taxon>Fungi</taxon>
        <taxon>Dikarya</taxon>
        <taxon>Ascomycota</taxon>
        <taxon>Pezizomycotina</taxon>
        <taxon>Leotiomycetes</taxon>
        <taxon>Helotiales</taxon>
        <taxon>Sclerotiniaceae</taxon>
        <taxon>Sclerotinia</taxon>
    </lineage>
</organism>
<dbReference type="AlphaFoldDB" id="W9C723"/>
<dbReference type="InterPro" id="IPR028994">
    <property type="entry name" value="Integrin_alpha_N"/>
</dbReference>
<comment type="caution">
    <text evidence="2">The sequence shown here is derived from an EMBL/GenBank/DDBJ whole genome shotgun (WGS) entry which is preliminary data.</text>
</comment>
<dbReference type="Proteomes" id="UP000019487">
    <property type="component" value="Unassembled WGS sequence"/>
</dbReference>
<feature type="signal peptide" evidence="1">
    <location>
        <begin position="1"/>
        <end position="17"/>
    </location>
</feature>
<name>W9C723_SCLBF</name>
<protein>
    <recommendedName>
        <fullName evidence="4">FG-GAP repeat protein</fullName>
    </recommendedName>
</protein>
<dbReference type="SUPFAM" id="SSF69318">
    <property type="entry name" value="Integrin alpha N-terminal domain"/>
    <property type="match status" value="1"/>
</dbReference>
<sequence length="503" mass="55402">MLFKQLALLSSFALGSAIPSPLEKRAPYQTRILDTGTTFAQENNGWWQLIDATGDGKPDLAYVKNKNTGSGYVEVHIASSSSKFQTRILDVPTTFVQEDNGTWRLFKSFNSALPDLVYIKTQNTPSGNVEVHIASGASTYKTRTVEVVTTFGNEQDGQWNVYDYDGDGKPDLVFIKTSNTGTGTNEVFVASGASNYQTRLISTGTTFTVENNGFWQLGPYSANGDLIYVKDVNTGTGTTEVHIASRASGYKTRLLDVGSTFTQEQNGFWQLIDFNADGKLDLTYIKYQNTGTGTVEQFNLPSYYRANDLKLKLKTELGFEVTGEHCTVHTGYAAPKAGMDLVMPSSELWGTRGGSFTAAVANASLDESQLNYKVGSGTNTPPYTSAPFDVFHIPPDPAVNPNLNASMPPQCGLAVVKLQKLPYTVAKDELDYIGYNNSAPEDIYANFSQSNFSEGVYIDYQDFDPRSITPSSLHLEYSSIQGLETENREYSDQFQRLDRLNHH</sequence>
<feature type="chain" id="PRO_5004918825" description="FG-GAP repeat protein" evidence="1">
    <location>
        <begin position="18"/>
        <end position="503"/>
    </location>
</feature>
<reference evidence="2 3" key="1">
    <citation type="journal article" date="2014" name="Genome Announc.">
        <title>Draft genome sequence of Sclerotinia borealis, a psychrophilic plant pathogenic fungus.</title>
        <authorList>
            <person name="Mardanov A.V."/>
            <person name="Beletsky A.V."/>
            <person name="Kadnikov V.V."/>
            <person name="Ignatov A.N."/>
            <person name="Ravin N.V."/>
        </authorList>
    </citation>
    <scope>NUCLEOTIDE SEQUENCE [LARGE SCALE GENOMIC DNA]</scope>
    <source>
        <strain evidence="3">F-4157</strain>
    </source>
</reference>